<evidence type="ECO:0000256" key="1">
    <source>
        <dbReference type="SAM" id="SignalP"/>
    </source>
</evidence>
<dbReference type="KEGG" id="pdo:PSDT_0309"/>
<dbReference type="EMBL" id="AEON01000002">
    <property type="protein sequence ID" value="EFT82680.1"/>
    <property type="molecule type" value="Genomic_DNA"/>
</dbReference>
<gene>
    <name evidence="2" type="ORF">HMPREF0620_1365</name>
</gene>
<dbReference type="Gene3D" id="3.40.190.10">
    <property type="entry name" value="Periplasmic binding protein-like II"/>
    <property type="match status" value="1"/>
</dbReference>
<dbReference type="PATRIC" id="fig|864564.6.peg.338"/>
<feature type="signal peptide" evidence="1">
    <location>
        <begin position="1"/>
        <end position="24"/>
    </location>
</feature>
<evidence type="ECO:0000313" key="3">
    <source>
        <dbReference type="Proteomes" id="UP000004946"/>
    </source>
</evidence>
<dbReference type="PANTHER" id="PTHR43649:SF14">
    <property type="entry name" value="BLR3389 PROTEIN"/>
    <property type="match status" value="1"/>
</dbReference>
<dbReference type="PANTHER" id="PTHR43649">
    <property type="entry name" value="ARABINOSE-BINDING PROTEIN-RELATED"/>
    <property type="match status" value="1"/>
</dbReference>
<evidence type="ECO:0000313" key="2">
    <source>
        <dbReference type="EMBL" id="EFT82680.1"/>
    </source>
</evidence>
<reference evidence="2 3" key="1">
    <citation type="submission" date="2010-12" db="EMBL/GenBank/DDBJ databases">
        <authorList>
            <person name="Muzny D."/>
            <person name="Qin X."/>
            <person name="Buhay C."/>
            <person name="Dugan-Rocha S."/>
            <person name="Ding Y."/>
            <person name="Chen G."/>
            <person name="Hawes A."/>
            <person name="Holder M."/>
            <person name="Jhangiani S."/>
            <person name="Johnson A."/>
            <person name="Khan Z."/>
            <person name="Li Z."/>
            <person name="Liu W."/>
            <person name="Liu X."/>
            <person name="Perez L."/>
            <person name="Shen H."/>
            <person name="Wang Q."/>
            <person name="Watt J."/>
            <person name="Xi L."/>
            <person name="Xin Y."/>
            <person name="Zhou J."/>
            <person name="Deng J."/>
            <person name="Jiang H."/>
            <person name="Liu Y."/>
            <person name="Qu J."/>
            <person name="Song X.-Z."/>
            <person name="Zhang L."/>
            <person name="Villasana D."/>
            <person name="Johnson A."/>
            <person name="Liu J."/>
            <person name="Liyanage D."/>
            <person name="Lorensuhewa L."/>
            <person name="Robinson T."/>
            <person name="Song A."/>
            <person name="Song B.-B."/>
            <person name="Dinh H."/>
            <person name="Thornton R."/>
            <person name="Coyle M."/>
            <person name="Francisco L."/>
            <person name="Jackson L."/>
            <person name="Javaid M."/>
            <person name="Korchina V."/>
            <person name="Kovar C."/>
            <person name="Mata R."/>
            <person name="Mathew T."/>
            <person name="Ngo R."/>
            <person name="Nguyen L."/>
            <person name="Nguyen N."/>
            <person name="Okwuonu G."/>
            <person name="Ongeri F."/>
            <person name="Pham C."/>
            <person name="Simmons D."/>
            <person name="Wilczek-Boney K."/>
            <person name="Hale W."/>
            <person name="Jakkamsetti A."/>
            <person name="Pham P."/>
            <person name="Ruth R."/>
            <person name="San Lucas F."/>
            <person name="Warren J."/>
            <person name="Zhang J."/>
            <person name="Zhao Z."/>
            <person name="Zhou C."/>
            <person name="Zhu D."/>
            <person name="Lee S."/>
            <person name="Bess C."/>
            <person name="Blankenburg K."/>
            <person name="Forbes L."/>
            <person name="Fu Q."/>
            <person name="Gubbala S."/>
            <person name="Hirani K."/>
            <person name="Jayaseelan J.C."/>
            <person name="Lara F."/>
            <person name="Munidasa M."/>
            <person name="Palculict T."/>
            <person name="Patil S."/>
            <person name="Pu L.-L."/>
            <person name="Saada N."/>
            <person name="Tang L."/>
            <person name="Weissenberger G."/>
            <person name="Zhu Y."/>
            <person name="Hemphill L."/>
            <person name="Shang Y."/>
            <person name="Youmans B."/>
            <person name="Ayvaz T."/>
            <person name="Ross M."/>
            <person name="Santibanez J."/>
            <person name="Aqrawi P."/>
            <person name="Gross S."/>
            <person name="Joshi V."/>
            <person name="Fowler G."/>
            <person name="Nazareth L."/>
            <person name="Reid J."/>
            <person name="Worley K."/>
            <person name="Petrosino J."/>
            <person name="Highlander S."/>
            <person name="Gibbs R."/>
        </authorList>
    </citation>
    <scope>NUCLEOTIDE SEQUENCE [LARGE SCALE GENOMIC DNA]</scope>
    <source>
        <strain evidence="2 3">DSM 10105</strain>
    </source>
</reference>
<keyword evidence="1" id="KW-0732">Signal</keyword>
<dbReference type="AlphaFoldDB" id="E6K2X6"/>
<sequence>MKFSIMKKLCAGVAAVIISLSLSACGPKNTANGSADPHANDSASCTNKLKFPYAEKVVVWAWYPQMQKFADIFNSKHKDVQVCWTNAGQGSPEYTKFNNAIKAKKGAPDIIQLEYEAMPQFVAGAQKHLVDLGKYGMNNFKDDYTPGAWSDVTMGGGEQVYGVPVDQGPFVMYINQTVFDKYNVRVPTTWSEFEEAGKDLKAAGYKGYLTDWNPSGTAVNISLFAQTGTKVYSYKASSADKVGINFDQPGVKKVLSYWQKLVKEGLSDTTDANTTDWNNQMLTGNYAAYVQASWLVGYLKGLKNDTSQKFRVYPAPKWDDSTPYVNQGGSAWAVTDQAKDTKVAAKVAREIFDSDEAQKVAVEEAGLFPTWARMLESGTFKGMKESFFGDQKINEIEGPAAQAYQGYEFLPFQTYAYDQQTKAFTKIVKDGGSPDSGVKDLNDTLKQYAKQQGFALR</sequence>
<organism evidence="2 3">
    <name type="scientific">Parascardovia denticolens DSM 10105 = JCM 12538</name>
    <dbReference type="NCBI Taxonomy" id="864564"/>
    <lineage>
        <taxon>Bacteria</taxon>
        <taxon>Bacillati</taxon>
        <taxon>Actinomycetota</taxon>
        <taxon>Actinomycetes</taxon>
        <taxon>Bifidobacteriales</taxon>
        <taxon>Bifidobacteriaceae</taxon>
        <taxon>Parascardovia</taxon>
    </lineage>
</organism>
<dbReference type="InterPro" id="IPR050490">
    <property type="entry name" value="Bact_solute-bd_prot1"/>
</dbReference>
<dbReference type="RefSeq" id="WP_006290663.1">
    <property type="nucleotide sequence ID" value="NZ_AP012333.1"/>
</dbReference>
<dbReference type="eggNOG" id="COG1653">
    <property type="taxonomic scope" value="Bacteria"/>
</dbReference>
<keyword evidence="3" id="KW-1185">Reference proteome</keyword>
<comment type="caution">
    <text evidence="2">The sequence shown here is derived from an EMBL/GenBank/DDBJ whole genome shotgun (WGS) entry which is preliminary data.</text>
</comment>
<proteinExistence type="predicted"/>
<protein>
    <submittedName>
        <fullName evidence="2">ABC transporter, solute-binding protein</fullName>
    </submittedName>
</protein>
<dbReference type="Proteomes" id="UP000004946">
    <property type="component" value="Chromosome"/>
</dbReference>
<name>E6K2X6_PARDN</name>
<dbReference type="HOGENOM" id="CLU_031285_2_0_11"/>
<dbReference type="SUPFAM" id="SSF53850">
    <property type="entry name" value="Periplasmic binding protein-like II"/>
    <property type="match status" value="1"/>
</dbReference>
<feature type="chain" id="PRO_5039580204" evidence="1">
    <location>
        <begin position="25"/>
        <end position="457"/>
    </location>
</feature>
<dbReference type="PROSITE" id="PS51257">
    <property type="entry name" value="PROKAR_LIPOPROTEIN"/>
    <property type="match status" value="1"/>
</dbReference>
<accession>E6K2X6</accession>